<dbReference type="PANTHER" id="PTHR45663">
    <property type="entry name" value="GEO12009P1"/>
    <property type="match status" value="1"/>
</dbReference>
<proteinExistence type="inferred from homology"/>
<sequence length="117" mass="13568">MAISLTKEDFVAKVFDYKNNKEWNFKGERPAIIDFYADWCGPCKMLSPIFERLSKKYENSVDFYKVDTDKEQEVSSMLGIQSLPTILFIPIDGKPKVSLGFLQEDAFENIIKDFFGF</sequence>
<dbReference type="AlphaFoldDB" id="A0A0A7UUD2"/>
<keyword evidence="4" id="KW-1015">Disulfide bond</keyword>
<evidence type="ECO:0000313" key="9">
    <source>
        <dbReference type="Proteomes" id="UP000030940"/>
    </source>
</evidence>
<dbReference type="KEGG" id="bchi:OY14_00295"/>
<dbReference type="GO" id="GO:0005737">
    <property type="term" value="C:cytoplasm"/>
    <property type="evidence" value="ECO:0007669"/>
    <property type="project" value="TreeGrafter"/>
</dbReference>
<accession>A0A0A7UUD2</accession>
<organism evidence="8 9">
    <name type="scientific">Borreliella chilensis</name>
    <dbReference type="NCBI Taxonomy" id="1245910"/>
    <lineage>
        <taxon>Bacteria</taxon>
        <taxon>Pseudomonadati</taxon>
        <taxon>Spirochaetota</taxon>
        <taxon>Spirochaetia</taxon>
        <taxon>Spirochaetales</taxon>
        <taxon>Borreliaceae</taxon>
        <taxon>Borreliella</taxon>
    </lineage>
</organism>
<dbReference type="InterPro" id="IPR017937">
    <property type="entry name" value="Thioredoxin_CS"/>
</dbReference>
<dbReference type="HOGENOM" id="CLU_090389_2_2_12"/>
<evidence type="ECO:0000259" key="7">
    <source>
        <dbReference type="PROSITE" id="PS51352"/>
    </source>
</evidence>
<dbReference type="InterPro" id="IPR013766">
    <property type="entry name" value="Thioredoxin_domain"/>
</dbReference>
<dbReference type="PRINTS" id="PR00421">
    <property type="entry name" value="THIOREDOXIN"/>
</dbReference>
<feature type="domain" description="Thioredoxin" evidence="7">
    <location>
        <begin position="1"/>
        <end position="116"/>
    </location>
</feature>
<dbReference type="CDD" id="cd02947">
    <property type="entry name" value="TRX_family"/>
    <property type="match status" value="1"/>
</dbReference>
<reference evidence="8 9" key="1">
    <citation type="journal article" date="2015" name="Genome Announc.">
        <title>Genome Sequence of Borrelia chilensis VA1, a South American Member of the Lyme Borreliosis Group.</title>
        <authorList>
            <person name="Huang W."/>
            <person name="Ojaimi C."/>
            <person name="Fallon J.T."/>
            <person name="Travisany D."/>
            <person name="Maass A."/>
            <person name="Ivanova L."/>
            <person name="Tomova A."/>
            <person name="Gonzalez-Acuna D."/>
            <person name="Godfrey H.P."/>
            <person name="Cabello F.C."/>
        </authorList>
    </citation>
    <scope>NUCLEOTIDE SEQUENCE [LARGE SCALE GENOMIC DNA]</scope>
    <source>
        <strain evidence="8 9">VA1</strain>
    </source>
</reference>
<dbReference type="InterPro" id="IPR005746">
    <property type="entry name" value="Thioredoxin"/>
</dbReference>
<dbReference type="SUPFAM" id="SSF52833">
    <property type="entry name" value="Thioredoxin-like"/>
    <property type="match status" value="1"/>
</dbReference>
<keyword evidence="5" id="KW-0676">Redox-active center</keyword>
<name>A0A0A7UUD2_9SPIR</name>
<evidence type="ECO:0000256" key="6">
    <source>
        <dbReference type="NCBIfam" id="TIGR01068"/>
    </source>
</evidence>
<evidence type="ECO:0000256" key="4">
    <source>
        <dbReference type="ARBA" id="ARBA00023157"/>
    </source>
</evidence>
<evidence type="ECO:0000313" key="8">
    <source>
        <dbReference type="EMBL" id="AJA89911.1"/>
    </source>
</evidence>
<dbReference type="FunFam" id="3.40.30.10:FF:000229">
    <property type="entry name" value="Thioredoxin (TRX)"/>
    <property type="match status" value="1"/>
</dbReference>
<dbReference type="PROSITE" id="PS51352">
    <property type="entry name" value="THIOREDOXIN_2"/>
    <property type="match status" value="1"/>
</dbReference>
<dbReference type="Proteomes" id="UP000030940">
    <property type="component" value="Chromosome"/>
</dbReference>
<dbReference type="NCBIfam" id="TIGR01068">
    <property type="entry name" value="thioredoxin"/>
    <property type="match status" value="1"/>
</dbReference>
<protein>
    <recommendedName>
        <fullName evidence="6">Thioredoxin</fullName>
    </recommendedName>
</protein>
<dbReference type="PROSITE" id="PS00194">
    <property type="entry name" value="THIOREDOXIN_1"/>
    <property type="match status" value="1"/>
</dbReference>
<evidence type="ECO:0000256" key="2">
    <source>
        <dbReference type="ARBA" id="ARBA00022448"/>
    </source>
</evidence>
<evidence type="ECO:0000256" key="1">
    <source>
        <dbReference type="ARBA" id="ARBA00008987"/>
    </source>
</evidence>
<keyword evidence="3" id="KW-0249">Electron transport</keyword>
<dbReference type="Pfam" id="PF00085">
    <property type="entry name" value="Thioredoxin"/>
    <property type="match status" value="1"/>
</dbReference>
<keyword evidence="2" id="KW-0813">Transport</keyword>
<keyword evidence="9" id="KW-1185">Reference proteome</keyword>
<gene>
    <name evidence="8" type="ORF">OY14_00295</name>
</gene>
<comment type="similarity">
    <text evidence="1">Belongs to the thioredoxin family.</text>
</comment>
<evidence type="ECO:0000256" key="5">
    <source>
        <dbReference type="ARBA" id="ARBA00023284"/>
    </source>
</evidence>
<dbReference type="GO" id="GO:0015035">
    <property type="term" value="F:protein-disulfide reductase activity"/>
    <property type="evidence" value="ECO:0007669"/>
    <property type="project" value="UniProtKB-UniRule"/>
</dbReference>
<dbReference type="PANTHER" id="PTHR45663:SF11">
    <property type="entry name" value="GEO12009P1"/>
    <property type="match status" value="1"/>
</dbReference>
<dbReference type="STRING" id="1245910.OY14_00295"/>
<dbReference type="InterPro" id="IPR036249">
    <property type="entry name" value="Thioredoxin-like_sf"/>
</dbReference>
<dbReference type="EMBL" id="CP009910">
    <property type="protein sequence ID" value="AJA89911.1"/>
    <property type="molecule type" value="Genomic_DNA"/>
</dbReference>
<evidence type="ECO:0000256" key="3">
    <source>
        <dbReference type="ARBA" id="ARBA00022982"/>
    </source>
</evidence>
<dbReference type="Gene3D" id="3.40.30.10">
    <property type="entry name" value="Glutaredoxin"/>
    <property type="match status" value="1"/>
</dbReference>